<reference evidence="2" key="1">
    <citation type="submission" date="2023-06" db="EMBL/GenBank/DDBJ databases">
        <authorList>
            <person name="Kurt Z."/>
        </authorList>
    </citation>
    <scope>NUCLEOTIDE SEQUENCE</scope>
</reference>
<dbReference type="EMBL" id="CAXDID020000254">
    <property type="protein sequence ID" value="CAL6065288.1"/>
    <property type="molecule type" value="Genomic_DNA"/>
</dbReference>
<evidence type="ECO:0000313" key="3">
    <source>
        <dbReference type="EMBL" id="CAL6065288.1"/>
    </source>
</evidence>
<dbReference type="Proteomes" id="UP001642409">
    <property type="component" value="Unassembled WGS sequence"/>
</dbReference>
<keyword evidence="4" id="KW-1185">Reference proteome</keyword>
<accession>A0AA86PIY3</accession>
<feature type="region of interest" description="Disordered" evidence="1">
    <location>
        <begin position="62"/>
        <end position="96"/>
    </location>
</feature>
<name>A0AA86PIY3_9EUKA</name>
<protein>
    <submittedName>
        <fullName evidence="3">Hypothetical_protein</fullName>
    </submittedName>
</protein>
<evidence type="ECO:0000313" key="2">
    <source>
        <dbReference type="EMBL" id="CAI9936452.1"/>
    </source>
</evidence>
<evidence type="ECO:0000313" key="4">
    <source>
        <dbReference type="Proteomes" id="UP001642409"/>
    </source>
</evidence>
<gene>
    <name evidence="2" type="ORF">HINF_LOCUS24097</name>
    <name evidence="3" type="ORF">HINF_LOCUS51770</name>
</gene>
<comment type="caution">
    <text evidence="2">The sequence shown here is derived from an EMBL/GenBank/DDBJ whole genome shotgun (WGS) entry which is preliminary data.</text>
</comment>
<proteinExistence type="predicted"/>
<sequence length="155" mass="18220">MNQYDKNYVDLHHSINSTPLLRFDSPSKNTIRMEYQSSYVSQIEMERRRDLDENYAAHYRNSHQMSQRPISPGFKQIPSKWEPTNPQKTYSLKKPKSPVKIDNSSKYIKLVNIEIQEPDPTQFSNTMLQKRKCNPQVMSIPTLKPCLSIKKMSIQ</sequence>
<organism evidence="2">
    <name type="scientific">Hexamita inflata</name>
    <dbReference type="NCBI Taxonomy" id="28002"/>
    <lineage>
        <taxon>Eukaryota</taxon>
        <taxon>Metamonada</taxon>
        <taxon>Diplomonadida</taxon>
        <taxon>Hexamitidae</taxon>
        <taxon>Hexamitinae</taxon>
        <taxon>Hexamita</taxon>
    </lineage>
</organism>
<reference evidence="3 4" key="2">
    <citation type="submission" date="2024-07" db="EMBL/GenBank/DDBJ databases">
        <authorList>
            <person name="Akdeniz Z."/>
        </authorList>
    </citation>
    <scope>NUCLEOTIDE SEQUENCE [LARGE SCALE GENOMIC DNA]</scope>
</reference>
<dbReference type="EMBL" id="CATOUU010000636">
    <property type="protein sequence ID" value="CAI9936452.1"/>
    <property type="molecule type" value="Genomic_DNA"/>
</dbReference>
<dbReference type="AlphaFoldDB" id="A0AA86PIY3"/>
<evidence type="ECO:0000256" key="1">
    <source>
        <dbReference type="SAM" id="MobiDB-lite"/>
    </source>
</evidence>